<evidence type="ECO:0000256" key="8">
    <source>
        <dbReference type="ARBA" id="ARBA00023239"/>
    </source>
</evidence>
<dbReference type="UniPathway" id="UPA00558"/>
<evidence type="ECO:0000313" key="12">
    <source>
        <dbReference type="EMBL" id="PVU95445.1"/>
    </source>
</evidence>
<organism evidence="12 13">
    <name type="scientific">Furculomyces boomerangus</name>
    <dbReference type="NCBI Taxonomy" id="61424"/>
    <lineage>
        <taxon>Eukaryota</taxon>
        <taxon>Fungi</taxon>
        <taxon>Fungi incertae sedis</taxon>
        <taxon>Zoopagomycota</taxon>
        <taxon>Kickxellomycotina</taxon>
        <taxon>Harpellomycetes</taxon>
        <taxon>Harpellales</taxon>
        <taxon>Harpellaceae</taxon>
        <taxon>Furculomyces</taxon>
    </lineage>
</organism>
<name>A0A2T9YSX8_9FUNG</name>
<dbReference type="Pfam" id="PF02666">
    <property type="entry name" value="PS_Dcarbxylase"/>
    <property type="match status" value="2"/>
</dbReference>
<dbReference type="AlphaFoldDB" id="A0A2T9YSX8"/>
<dbReference type="PANTHER" id="PTHR10067">
    <property type="entry name" value="PHOSPHATIDYLSERINE DECARBOXYLASE"/>
    <property type="match status" value="1"/>
</dbReference>
<evidence type="ECO:0000256" key="4">
    <source>
        <dbReference type="ARBA" id="ARBA00022516"/>
    </source>
</evidence>
<dbReference type="InterPro" id="IPR033177">
    <property type="entry name" value="PSD-B"/>
</dbReference>
<dbReference type="OrthoDB" id="4330at2759"/>
<keyword evidence="4" id="KW-0444">Lipid biosynthesis</keyword>
<dbReference type="GO" id="GO:0006646">
    <property type="term" value="P:phosphatidylethanolamine biosynthetic process"/>
    <property type="evidence" value="ECO:0007669"/>
    <property type="project" value="UniProtKB-UniPathway"/>
</dbReference>
<comment type="pathway">
    <text evidence="11">Phospholipid metabolism; phosphatidylethanolamine biosynthesis.</text>
</comment>
<dbReference type="InterPro" id="IPR003817">
    <property type="entry name" value="PS_Dcarbxylase"/>
</dbReference>
<evidence type="ECO:0000256" key="6">
    <source>
        <dbReference type="ARBA" id="ARBA00023098"/>
    </source>
</evidence>
<sequence>MEKPNLRDYSNLSEFFYRSIKSDLRPISESVLVCPSDGKILHFGIVEDNLVEQVKGITYHIDDFLGKIDHNLTEEEKLEAIIEHSRSETACTEENFCEINFIDYSVNSLIGENGENGTTNVQNTENRVETKPENKKKFSRLSKVKPGNELFFAVVYLAPGDYHHFHSPTDWVVERRRHFAGELYSVSTYVAKKLRNLFILNERVCLLGNWKHGFMAYVPIGATNVGSIKLNFDPELETNLHPKKKTLSNSGSVYEELEYIKLQECSDIGGVPLKKGQEIGGFRLGSTVALIFEAPVSFRFDIEAGQKVKMGMSLGSVVP</sequence>
<dbReference type="PANTHER" id="PTHR10067:SF6">
    <property type="entry name" value="PHOSPHATIDYLSERINE DECARBOXYLASE PROENZYME, MITOCHONDRIAL"/>
    <property type="match status" value="1"/>
</dbReference>
<keyword evidence="7" id="KW-0594">Phospholipid biosynthesis</keyword>
<dbReference type="NCBIfam" id="TIGR00163">
    <property type="entry name" value="PS_decarb"/>
    <property type="match status" value="1"/>
</dbReference>
<proteinExistence type="predicted"/>
<comment type="caution">
    <text evidence="12">The sequence shown here is derived from an EMBL/GenBank/DDBJ whole genome shotgun (WGS) entry which is preliminary data.</text>
</comment>
<dbReference type="EC" id="4.1.1.65" evidence="3"/>
<dbReference type="EMBL" id="MBFT01000187">
    <property type="protein sequence ID" value="PVU95445.1"/>
    <property type="molecule type" value="Genomic_DNA"/>
</dbReference>
<keyword evidence="13" id="KW-1185">Reference proteome</keyword>
<dbReference type="GO" id="GO:0005739">
    <property type="term" value="C:mitochondrion"/>
    <property type="evidence" value="ECO:0007669"/>
    <property type="project" value="TreeGrafter"/>
</dbReference>
<dbReference type="Proteomes" id="UP000245699">
    <property type="component" value="Unassembled WGS sequence"/>
</dbReference>
<dbReference type="GO" id="GO:0004609">
    <property type="term" value="F:phosphatidylserine decarboxylase activity"/>
    <property type="evidence" value="ECO:0007669"/>
    <property type="project" value="UniProtKB-EC"/>
</dbReference>
<protein>
    <recommendedName>
        <fullName evidence="3">phosphatidylserine decarboxylase</fullName>
        <ecNumber evidence="3">4.1.1.65</ecNumber>
    </recommendedName>
</protein>
<keyword evidence="8" id="KW-0456">Lyase</keyword>
<evidence type="ECO:0000256" key="3">
    <source>
        <dbReference type="ARBA" id="ARBA00012243"/>
    </source>
</evidence>
<evidence type="ECO:0000256" key="9">
    <source>
        <dbReference type="ARBA" id="ARBA00023264"/>
    </source>
</evidence>
<gene>
    <name evidence="12" type="ORF">BB559_002734</name>
</gene>
<evidence type="ECO:0000256" key="10">
    <source>
        <dbReference type="ARBA" id="ARBA00023317"/>
    </source>
</evidence>
<dbReference type="STRING" id="61424.A0A2T9YSX8"/>
<comment type="pathway">
    <text evidence="2">Lipid metabolism.</text>
</comment>
<keyword evidence="9" id="KW-1208">Phospholipid metabolism</keyword>
<accession>A0A2T9YSX8</accession>
<comment type="cofactor">
    <cofactor evidence="1">
        <name>pyruvate</name>
        <dbReference type="ChEBI" id="CHEBI:15361"/>
    </cofactor>
</comment>
<evidence type="ECO:0000256" key="1">
    <source>
        <dbReference type="ARBA" id="ARBA00001928"/>
    </source>
</evidence>
<keyword evidence="5" id="KW-0210">Decarboxylase</keyword>
<evidence type="ECO:0000256" key="2">
    <source>
        <dbReference type="ARBA" id="ARBA00005189"/>
    </source>
</evidence>
<keyword evidence="10" id="KW-0670">Pyruvate</keyword>
<evidence type="ECO:0000256" key="5">
    <source>
        <dbReference type="ARBA" id="ARBA00022793"/>
    </source>
</evidence>
<reference evidence="12 13" key="1">
    <citation type="journal article" date="2018" name="MBio">
        <title>Comparative Genomics Reveals the Core Gene Toolbox for the Fungus-Insect Symbiosis.</title>
        <authorList>
            <person name="Wang Y."/>
            <person name="Stata M."/>
            <person name="Wang W."/>
            <person name="Stajich J.E."/>
            <person name="White M.M."/>
            <person name="Moncalvo J.M."/>
        </authorList>
    </citation>
    <scope>NUCLEOTIDE SEQUENCE [LARGE SCALE GENOMIC DNA]</scope>
    <source>
        <strain evidence="12 13">AUS-77-4</strain>
    </source>
</reference>
<evidence type="ECO:0000256" key="11">
    <source>
        <dbReference type="ARBA" id="ARBA00024326"/>
    </source>
</evidence>
<evidence type="ECO:0000256" key="7">
    <source>
        <dbReference type="ARBA" id="ARBA00023209"/>
    </source>
</evidence>
<evidence type="ECO:0000313" key="13">
    <source>
        <dbReference type="Proteomes" id="UP000245699"/>
    </source>
</evidence>
<keyword evidence="6" id="KW-0443">Lipid metabolism</keyword>